<dbReference type="InterPro" id="IPR001533">
    <property type="entry name" value="Pterin_deHydtase"/>
</dbReference>
<dbReference type="EMBL" id="LT607756">
    <property type="protein sequence ID" value="SCG85412.1"/>
    <property type="molecule type" value="Genomic_DNA"/>
</dbReference>
<evidence type="ECO:0000256" key="3">
    <source>
        <dbReference type="ARBA" id="ARBA00023239"/>
    </source>
</evidence>
<reference evidence="5 6" key="1">
    <citation type="submission" date="2016-08" db="EMBL/GenBank/DDBJ databases">
        <authorList>
            <person name="Seilhamer J.J."/>
        </authorList>
    </citation>
    <scope>NUCLEOTIDE SEQUENCE [LARGE SCALE GENOMIC DNA]</scope>
    <source>
        <strain evidence="5">Buetzberg</strain>
    </source>
</reference>
<organism evidence="5 6">
    <name type="scientific">Methanobacterium congolense</name>
    <dbReference type="NCBI Taxonomy" id="118062"/>
    <lineage>
        <taxon>Archaea</taxon>
        <taxon>Methanobacteriati</taxon>
        <taxon>Methanobacteriota</taxon>
        <taxon>Methanomada group</taxon>
        <taxon>Methanobacteria</taxon>
        <taxon>Methanobacteriales</taxon>
        <taxon>Methanobacteriaceae</taxon>
        <taxon>Methanobacterium</taxon>
    </lineage>
</organism>
<dbReference type="InterPro" id="IPR004155">
    <property type="entry name" value="PBS_lyase_HEAT"/>
</dbReference>
<comment type="similarity">
    <text evidence="2 4">Belongs to the pterin-4-alpha-carbinolamine dehydratase family.</text>
</comment>
<keyword evidence="3 4" id="KW-0456">Lyase</keyword>
<dbReference type="GO" id="GO:0008124">
    <property type="term" value="F:4-alpha-hydroxytetrahydrobiopterin dehydratase activity"/>
    <property type="evidence" value="ECO:0007669"/>
    <property type="project" value="UniProtKB-UniRule"/>
</dbReference>
<dbReference type="Proteomes" id="UP000094707">
    <property type="component" value="Chromosome I"/>
</dbReference>
<comment type="catalytic activity">
    <reaction evidence="1 4">
        <text>(4aS,6R)-4a-hydroxy-L-erythro-5,6,7,8-tetrahydrobiopterin = (6R)-L-erythro-6,7-dihydrobiopterin + H2O</text>
        <dbReference type="Rhea" id="RHEA:11920"/>
        <dbReference type="ChEBI" id="CHEBI:15377"/>
        <dbReference type="ChEBI" id="CHEBI:15642"/>
        <dbReference type="ChEBI" id="CHEBI:43120"/>
        <dbReference type="EC" id="4.2.1.96"/>
    </reaction>
</comment>
<dbReference type="Pfam" id="PF13646">
    <property type="entry name" value="HEAT_2"/>
    <property type="match status" value="2"/>
</dbReference>
<dbReference type="SMART" id="SM00567">
    <property type="entry name" value="EZ_HEAT"/>
    <property type="match status" value="5"/>
</dbReference>
<dbReference type="GO" id="GO:0016491">
    <property type="term" value="F:oxidoreductase activity"/>
    <property type="evidence" value="ECO:0007669"/>
    <property type="project" value="TreeGrafter"/>
</dbReference>
<dbReference type="CDD" id="cd00488">
    <property type="entry name" value="PCD_DCoH"/>
    <property type="match status" value="1"/>
</dbReference>
<evidence type="ECO:0000313" key="6">
    <source>
        <dbReference type="Proteomes" id="UP000094707"/>
    </source>
</evidence>
<dbReference type="KEGG" id="mcub:MCBB_0848"/>
<dbReference type="PATRIC" id="fig|129848.4.peg.850"/>
<dbReference type="PANTHER" id="PTHR12697">
    <property type="entry name" value="PBS LYASE HEAT-LIKE PROTEIN"/>
    <property type="match status" value="1"/>
</dbReference>
<sequence length="384" mass="43861">MQDLTKNEMEIKVASLNGNWKLNTPKLEKVFEFENFKEALEFVTKVGEIADEIQHHPDVQISYGTVILNIYTHDTQGITDLDFKLAERIDSLESNNDAEVLDNMDMLKNGSDFEKRKAAGRLGNLRDERAVNLLIKALDDDDRFVQRASARSLGKIGNEKAIKPLIRILGFVDPEFRWAAKEALVEIGEASEDDLISIMESKNYHQREMAIEALSEIGSEKAGISIKKALSDGESKVRWRAARAVSKWYDEETVNTLKELSKKDPDRKVRDEAIKSLNIVESMVKSLFNDFEKHLDYISTDIRSKNIKGGKSFSSPKKMFFSAHFASPYRVRFYLYQGSKGIKELEKMKGDPQWGAIYLQKEEDLEKVLEAVKKSYIITKKDFG</sequence>
<evidence type="ECO:0000256" key="4">
    <source>
        <dbReference type="HAMAP-Rule" id="MF_00434"/>
    </source>
</evidence>
<dbReference type="NCBIfam" id="NF002017">
    <property type="entry name" value="PRK00823.1-2"/>
    <property type="match status" value="1"/>
</dbReference>
<dbReference type="STRING" id="118062.MCBB_0848"/>
<keyword evidence="6" id="KW-1185">Reference proteome</keyword>
<dbReference type="InterPro" id="IPR016024">
    <property type="entry name" value="ARM-type_fold"/>
</dbReference>
<dbReference type="InterPro" id="IPR011989">
    <property type="entry name" value="ARM-like"/>
</dbReference>
<dbReference type="OrthoDB" id="10495at2157"/>
<evidence type="ECO:0000256" key="2">
    <source>
        <dbReference type="ARBA" id="ARBA00006472"/>
    </source>
</evidence>
<gene>
    <name evidence="5" type="ORF">MCBB_0848</name>
</gene>
<dbReference type="RefSeq" id="WP_071906578.1">
    <property type="nucleotide sequence ID" value="NZ_LT607756.1"/>
</dbReference>
<evidence type="ECO:0000256" key="1">
    <source>
        <dbReference type="ARBA" id="ARBA00001554"/>
    </source>
</evidence>
<proteinExistence type="inferred from homology"/>
<dbReference type="GO" id="GO:0006729">
    <property type="term" value="P:tetrahydrobiopterin biosynthetic process"/>
    <property type="evidence" value="ECO:0007669"/>
    <property type="project" value="InterPro"/>
</dbReference>
<dbReference type="Gene3D" id="1.25.10.10">
    <property type="entry name" value="Leucine-rich Repeat Variant"/>
    <property type="match status" value="1"/>
</dbReference>
<dbReference type="HAMAP" id="MF_00434">
    <property type="entry name" value="Pterin_4_alpha"/>
    <property type="match status" value="1"/>
</dbReference>
<dbReference type="InterPro" id="IPR036428">
    <property type="entry name" value="PCD_sf"/>
</dbReference>
<dbReference type="SUPFAM" id="SSF48371">
    <property type="entry name" value="ARM repeat"/>
    <property type="match status" value="1"/>
</dbReference>
<name>A0A1D3L167_9EURY</name>
<dbReference type="AlphaFoldDB" id="A0A1D3L167"/>
<protein>
    <recommendedName>
        <fullName evidence="4">Putative pterin-4-alpha-carbinolamine dehydratase</fullName>
        <shortName evidence="4">PHS</shortName>
        <ecNumber evidence="4">4.2.1.96</ecNumber>
    </recommendedName>
    <alternativeName>
        <fullName evidence="4">4-alpha-hydroxy-tetrahydropterin dehydratase</fullName>
    </alternativeName>
    <alternativeName>
        <fullName evidence="4">Pterin carbinolamine dehydratase</fullName>
        <shortName evidence="4">PCD</shortName>
    </alternativeName>
</protein>
<dbReference type="Pfam" id="PF01329">
    <property type="entry name" value="Pterin_4a"/>
    <property type="match status" value="1"/>
</dbReference>
<accession>A0A1D3L167</accession>
<dbReference type="Gene3D" id="3.30.1360.20">
    <property type="entry name" value="Transcriptional coactivator/pterin dehydratase"/>
    <property type="match status" value="1"/>
</dbReference>
<dbReference type="GeneID" id="30411697"/>
<dbReference type="EC" id="4.2.1.96" evidence="4"/>
<evidence type="ECO:0000313" key="5">
    <source>
        <dbReference type="EMBL" id="SCG85412.1"/>
    </source>
</evidence>
<dbReference type="PANTHER" id="PTHR12697:SF5">
    <property type="entry name" value="DEOXYHYPUSINE HYDROXYLASE"/>
    <property type="match status" value="1"/>
</dbReference>
<dbReference type="SUPFAM" id="SSF55248">
    <property type="entry name" value="PCD-like"/>
    <property type="match status" value="1"/>
</dbReference>